<evidence type="ECO:0000313" key="3">
    <source>
        <dbReference type="Proteomes" id="UP000593892"/>
    </source>
</evidence>
<dbReference type="RefSeq" id="WP_194446830.1">
    <property type="nucleotide sequence ID" value="NZ_CP063849.1"/>
</dbReference>
<evidence type="ECO:0000313" key="2">
    <source>
        <dbReference type="EMBL" id="QOY85160.1"/>
    </source>
</evidence>
<dbReference type="EMBL" id="CP063849">
    <property type="protein sequence ID" value="QOY85160.1"/>
    <property type="molecule type" value="Genomic_DNA"/>
</dbReference>
<feature type="domain" description="FecR protein" evidence="1">
    <location>
        <begin position="100"/>
        <end position="188"/>
    </location>
</feature>
<sequence>MSDWHDDELERMQEALRPLRYQSRRAELEARLEPRGPVRMPAWKHYAIAAAVLVSVGVSAAAYVYQHSPGWAIASTEGEVSLNWGSRFTRVLRSGEGLETAAGQVQLRVGSIGALTIGKNSRIRLVEASPNQQTVSLEHGEIRASILAPPRQFQVLTPAAKAVDLGCAYTLKVDRDGNGHLEVTMGWVSFEDRGRQSFIPVGAACRTRKGLGPGTPYYLDAEPGLINALEQVDFSAQPAERLAARKTLLPLARRRDALTLWHLLSRGTPDERGMTVDRLTALAPLPPGVTREAILRLEPDALQRLWDGMNLGPGAWWKLWGFTPPPAPVVRR</sequence>
<dbReference type="KEGG" id="pfer:IRI77_20200"/>
<keyword evidence="3" id="KW-1185">Reference proteome</keyword>
<name>A0A7S7NK88_PALFE</name>
<dbReference type="InterPro" id="IPR006860">
    <property type="entry name" value="FecR"/>
</dbReference>
<reference evidence="2 3" key="1">
    <citation type="submission" date="2020-10" db="EMBL/GenBank/DDBJ databases">
        <title>Complete genome sequence of Paludibaculum fermentans P105T, a facultatively anaerobic acidobacterium capable of dissimilatory Fe(III) reduction.</title>
        <authorList>
            <person name="Dedysh S.N."/>
            <person name="Beletsky A.V."/>
            <person name="Kulichevskaya I.S."/>
            <person name="Mardanov A.V."/>
            <person name="Ravin N.V."/>
        </authorList>
    </citation>
    <scope>NUCLEOTIDE SEQUENCE [LARGE SCALE GENOMIC DNA]</scope>
    <source>
        <strain evidence="2 3">P105</strain>
    </source>
</reference>
<dbReference type="Pfam" id="PF04773">
    <property type="entry name" value="FecR"/>
    <property type="match status" value="1"/>
</dbReference>
<accession>A0A7S7NK88</accession>
<dbReference type="Gene3D" id="2.60.120.1440">
    <property type="match status" value="1"/>
</dbReference>
<protein>
    <submittedName>
        <fullName evidence="2">FecR domain-containing protein</fullName>
    </submittedName>
</protein>
<dbReference type="GO" id="GO:0016989">
    <property type="term" value="F:sigma factor antagonist activity"/>
    <property type="evidence" value="ECO:0007669"/>
    <property type="project" value="TreeGrafter"/>
</dbReference>
<proteinExistence type="predicted"/>
<dbReference type="AlphaFoldDB" id="A0A7S7NK88"/>
<dbReference type="InterPro" id="IPR012373">
    <property type="entry name" value="Ferrdict_sens_TM"/>
</dbReference>
<organism evidence="2 3">
    <name type="scientific">Paludibaculum fermentans</name>
    <dbReference type="NCBI Taxonomy" id="1473598"/>
    <lineage>
        <taxon>Bacteria</taxon>
        <taxon>Pseudomonadati</taxon>
        <taxon>Acidobacteriota</taxon>
        <taxon>Terriglobia</taxon>
        <taxon>Bryobacterales</taxon>
        <taxon>Bryobacteraceae</taxon>
        <taxon>Paludibaculum</taxon>
    </lineage>
</organism>
<dbReference type="PANTHER" id="PTHR30273">
    <property type="entry name" value="PERIPLASMIC SIGNAL SENSOR AND SIGMA FACTOR ACTIVATOR FECR-RELATED"/>
    <property type="match status" value="1"/>
</dbReference>
<evidence type="ECO:0000259" key="1">
    <source>
        <dbReference type="Pfam" id="PF04773"/>
    </source>
</evidence>
<dbReference type="PANTHER" id="PTHR30273:SF2">
    <property type="entry name" value="PROTEIN FECR"/>
    <property type="match status" value="1"/>
</dbReference>
<gene>
    <name evidence="2" type="ORF">IRI77_20200</name>
</gene>
<dbReference type="Proteomes" id="UP000593892">
    <property type="component" value="Chromosome"/>
</dbReference>